<gene>
    <name evidence="3" type="ORF">GUJ93_ZPchr0006g43744</name>
</gene>
<evidence type="ECO:0000313" key="3">
    <source>
        <dbReference type="EMBL" id="KAG8076968.1"/>
    </source>
</evidence>
<name>A0A8J5W3V8_ZIZPA</name>
<accession>A0A8J5W3V8</accession>
<keyword evidence="2" id="KW-1133">Transmembrane helix</keyword>
<dbReference type="AlphaFoldDB" id="A0A8J5W3V8"/>
<evidence type="ECO:0000313" key="4">
    <source>
        <dbReference type="Proteomes" id="UP000729402"/>
    </source>
</evidence>
<feature type="region of interest" description="Disordered" evidence="1">
    <location>
        <begin position="30"/>
        <end position="71"/>
    </location>
</feature>
<protein>
    <submittedName>
        <fullName evidence="3">Uncharacterized protein</fullName>
    </submittedName>
</protein>
<proteinExistence type="predicted"/>
<reference evidence="3" key="2">
    <citation type="submission" date="2021-02" db="EMBL/GenBank/DDBJ databases">
        <authorList>
            <person name="Kimball J.A."/>
            <person name="Haas M.W."/>
            <person name="Macchietto M."/>
            <person name="Kono T."/>
            <person name="Duquette J."/>
            <person name="Shao M."/>
        </authorList>
    </citation>
    <scope>NUCLEOTIDE SEQUENCE</scope>
    <source>
        <tissue evidence="3">Fresh leaf tissue</tissue>
    </source>
</reference>
<dbReference type="OrthoDB" id="1909330at2759"/>
<keyword evidence="4" id="KW-1185">Reference proteome</keyword>
<keyword evidence="2" id="KW-0472">Membrane</keyword>
<evidence type="ECO:0000256" key="1">
    <source>
        <dbReference type="SAM" id="MobiDB-lite"/>
    </source>
</evidence>
<dbReference type="EMBL" id="JAAALK010000283">
    <property type="protein sequence ID" value="KAG8076968.1"/>
    <property type="molecule type" value="Genomic_DNA"/>
</dbReference>
<reference evidence="3" key="1">
    <citation type="journal article" date="2021" name="bioRxiv">
        <title>Whole Genome Assembly and Annotation of Northern Wild Rice, Zizania palustris L., Supports a Whole Genome Duplication in the Zizania Genus.</title>
        <authorList>
            <person name="Haas M."/>
            <person name="Kono T."/>
            <person name="Macchietto M."/>
            <person name="Millas R."/>
            <person name="McGilp L."/>
            <person name="Shao M."/>
            <person name="Duquette J."/>
            <person name="Hirsch C.N."/>
            <person name="Kimball J."/>
        </authorList>
    </citation>
    <scope>NUCLEOTIDE SEQUENCE</scope>
    <source>
        <tissue evidence="3">Fresh leaf tissue</tissue>
    </source>
</reference>
<keyword evidence="2" id="KW-0812">Transmembrane</keyword>
<evidence type="ECO:0000256" key="2">
    <source>
        <dbReference type="SAM" id="Phobius"/>
    </source>
</evidence>
<comment type="caution">
    <text evidence="3">The sequence shown here is derived from an EMBL/GenBank/DDBJ whole genome shotgun (WGS) entry which is preliminary data.</text>
</comment>
<feature type="transmembrane region" description="Helical" evidence="2">
    <location>
        <begin position="140"/>
        <end position="159"/>
    </location>
</feature>
<organism evidence="3 4">
    <name type="scientific">Zizania palustris</name>
    <name type="common">Northern wild rice</name>
    <dbReference type="NCBI Taxonomy" id="103762"/>
    <lineage>
        <taxon>Eukaryota</taxon>
        <taxon>Viridiplantae</taxon>
        <taxon>Streptophyta</taxon>
        <taxon>Embryophyta</taxon>
        <taxon>Tracheophyta</taxon>
        <taxon>Spermatophyta</taxon>
        <taxon>Magnoliopsida</taxon>
        <taxon>Liliopsida</taxon>
        <taxon>Poales</taxon>
        <taxon>Poaceae</taxon>
        <taxon>BOP clade</taxon>
        <taxon>Oryzoideae</taxon>
        <taxon>Oryzeae</taxon>
        <taxon>Zizaniinae</taxon>
        <taxon>Zizania</taxon>
    </lineage>
</organism>
<sequence length="162" mass="18681">MAEAISYEEQRRRQVEQNKQKLEELRLHHLSAAVREATTKPSPTKKRKTRASRDVAGDVPPRRSGRLASLPEQPKYRDEFHDFEKKIRRSYGKRRDLSNRVYATDEERAYAMDAAQELEEKIGSDHPIFIKPMLQSHVTGGFWLVSPSLAIIYLGLHLLGSI</sequence>
<dbReference type="Proteomes" id="UP000729402">
    <property type="component" value="Unassembled WGS sequence"/>
</dbReference>